<comment type="caution">
    <text evidence="6">The sequence shown here is derived from an EMBL/GenBank/DDBJ whole genome shotgun (WGS) entry which is preliminary data.</text>
</comment>
<gene>
    <name evidence="6" type="primary">icmF</name>
    <name evidence="6" type="ORF">DC094_14670</name>
</gene>
<dbReference type="Pfam" id="PF14331">
    <property type="entry name" value="IcmF-related_N"/>
    <property type="match status" value="1"/>
</dbReference>
<feature type="transmembrane region" description="Helical" evidence="1">
    <location>
        <begin position="455"/>
        <end position="474"/>
    </location>
</feature>
<name>A0A2V1GTG6_9GAMM</name>
<dbReference type="Proteomes" id="UP000244906">
    <property type="component" value="Unassembled WGS sequence"/>
</dbReference>
<dbReference type="AlphaFoldDB" id="A0A2V1GTG6"/>
<accession>A0A2V1GTG6</accession>
<feature type="transmembrane region" description="Helical" evidence="1">
    <location>
        <begin position="49"/>
        <end position="69"/>
    </location>
</feature>
<evidence type="ECO:0000259" key="5">
    <source>
        <dbReference type="Pfam" id="PF21070"/>
    </source>
</evidence>
<evidence type="ECO:0000313" key="7">
    <source>
        <dbReference type="Proteomes" id="UP000244906"/>
    </source>
</evidence>
<evidence type="ECO:0000313" key="6">
    <source>
        <dbReference type="EMBL" id="PVZ67676.1"/>
    </source>
</evidence>
<evidence type="ECO:0000259" key="4">
    <source>
        <dbReference type="Pfam" id="PF14331"/>
    </source>
</evidence>
<feature type="transmembrane region" description="Helical" evidence="1">
    <location>
        <begin position="21"/>
        <end position="43"/>
    </location>
</feature>
<feature type="domain" description="Type VI secretion system IcmF C-terminal" evidence="2">
    <location>
        <begin position="1041"/>
        <end position="1147"/>
    </location>
</feature>
<dbReference type="SUPFAM" id="SSF52540">
    <property type="entry name" value="P-loop containing nucleoside triphosphate hydrolases"/>
    <property type="match status" value="1"/>
</dbReference>
<dbReference type="InterPro" id="IPR025743">
    <property type="entry name" value="TssM1_N"/>
</dbReference>
<dbReference type="RefSeq" id="WP_116687872.1">
    <property type="nucleotide sequence ID" value="NZ_CAWNYD010000006.1"/>
</dbReference>
<dbReference type="OrthoDB" id="9758229at2"/>
<dbReference type="Pfam" id="PF21070">
    <property type="entry name" value="IcmF_helical"/>
    <property type="match status" value="1"/>
</dbReference>
<dbReference type="InterPro" id="IPR017731">
    <property type="entry name" value="TssM1-like"/>
</dbReference>
<keyword evidence="1" id="KW-0812">Transmembrane</keyword>
<dbReference type="InterPro" id="IPR009612">
    <property type="entry name" value="IcmF-rel"/>
</dbReference>
<feature type="domain" description="IcmF-related" evidence="3">
    <location>
        <begin position="508"/>
        <end position="811"/>
    </location>
</feature>
<evidence type="ECO:0000256" key="1">
    <source>
        <dbReference type="SAM" id="Phobius"/>
    </source>
</evidence>
<feature type="domain" description="Type VI secretion system component TssM1 helical" evidence="5">
    <location>
        <begin position="934"/>
        <end position="1033"/>
    </location>
</feature>
<keyword evidence="1" id="KW-1133">Transmembrane helix</keyword>
<sequence length="1166" mass="131289">MIKQFFQRMIGFLKQRIIISVLGLFMFGAIVWFGGPLISIGGSTPLGSVTARLVVIFVFVLIWLLYIIWKMARQKKQDQEIEQGLMQQPAPTNDKKSISDDEVSVLKERFSEGIAVLKKHSRKGGKSLVDLPLYIIIGPPGSGKTTSLASSGLNFPLAEETGQQSIRGIGGTRNCDWWFTDDAVLLDTAGRYVTQDSNSEADSAAWKGFLTLLKKHRRRRPVNGVMVSLSLADLMQSDEANLNRHVNSIRTRIKELYEHFGIRFPVYVLLTKCDLVAGFTEFFDDLGQEDREQVLGLTLPMEEGTETSPVEHFQKSFDQLMERLNSRMLNRLNQERSMHRRGLVFNFPNQMDTLRIRLEPFLRAVFAANKFQETAMLRGVYFTSGTQEGTPISRMMGSMARSMGLEQQETRSQDVPERSYFITNLFRRVIFPEASLVGSNAKVERRRAQLQKGSYIATAATIVLSIGFWIMSYGNNGDYVQQVGNEVLDLETQVDRLRPEQSKLTATLPMLNKARNLSSGYANLDHDVPFSRGLGLAQDTKLGEAASDAYVRLLKSAFLPRLSLQVEQILKTPSLRSDQQYEALKTYLTLNSDENYDGESLARFLEQSWKQGIPREYSREQQQILNQHVAALAANGPLKLNIEQDDKLIDNVRKVQQQVPLAERAFSRIQLTPEALALPEFNVEELIGADAQLIFSRDSGEPITKGIPGIFTRDGYHNYFKDAALPLLENLANEEWILGQKTNVDPDQLNAMVEQMEQLYFQEFTRQWRTYLNDLAIKKFSNLPQAVVALQLISESPSPIQKLVTAVKEQTLLDEEALSFKDNPDQFKLSQRLRPELAFASTYKLLEAPAEGEAAPIAAVLAQVGELHAYMNGMLIAADQGVAAMAVARETNAGSNIIARLKLQSANQPLPVSRLLGQLAGSSLNLVLFNVNSYLNNQWANDVRPFCEQGIDGRYPLDRTSERNITLVDFGRFFSPSGILSTFFDENLKDFVDTTKDPWRWRTIKGASSPLDAKSLRMFQNAEAIRTGFFSQGGESPAVRFTITPVVMDSTITRFLLNIEGQRVVYRNGPIRPNKLVWPGPDQDQEVRFDMAPTPAGKRSGRSTTGPWAWFRLLDKSNLRKTRRAESFAMTFRVGSRKAVFTMNASSIVNPFQLQALNEFSCLDRL</sequence>
<reference evidence="6 7" key="1">
    <citation type="submission" date="2018-04" db="EMBL/GenBank/DDBJ databases">
        <title>Thalassorhabdus spongiae gen. nov., sp. nov., isolated from a marine sponge in South-West Iceland.</title>
        <authorList>
            <person name="Knobloch S."/>
            <person name="Daussin A."/>
            <person name="Johannsson R."/>
            <person name="Marteinsson V.T."/>
        </authorList>
    </citation>
    <scope>NUCLEOTIDE SEQUENCE [LARGE SCALE GENOMIC DNA]</scope>
    <source>
        <strain evidence="6 7">Hp12</strain>
    </source>
</reference>
<protein>
    <submittedName>
        <fullName evidence="6">Type VI secretion system membrane subunit TssM</fullName>
    </submittedName>
</protein>
<keyword evidence="1" id="KW-0472">Membrane</keyword>
<dbReference type="InterPro" id="IPR053156">
    <property type="entry name" value="T6SS_TssM-like"/>
</dbReference>
<dbReference type="InterPro" id="IPR010623">
    <property type="entry name" value="IcmF_C"/>
</dbReference>
<dbReference type="InterPro" id="IPR048677">
    <property type="entry name" value="TssM1_hel"/>
</dbReference>
<dbReference type="NCBIfam" id="TIGR03348">
    <property type="entry name" value="VI_IcmF"/>
    <property type="match status" value="1"/>
</dbReference>
<feature type="domain" description="Type VI secretion system component TssM1 N-terminal" evidence="4">
    <location>
        <begin position="200"/>
        <end position="457"/>
    </location>
</feature>
<keyword evidence="7" id="KW-1185">Reference proteome</keyword>
<dbReference type="PANTHER" id="PTHR36153:SF1">
    <property type="entry name" value="TYPE VI SECRETION SYSTEM COMPONENT TSSM1"/>
    <property type="match status" value="1"/>
</dbReference>
<organism evidence="6 7">
    <name type="scientific">Pelagibaculum spongiae</name>
    <dbReference type="NCBI Taxonomy" id="2080658"/>
    <lineage>
        <taxon>Bacteria</taxon>
        <taxon>Pseudomonadati</taxon>
        <taxon>Pseudomonadota</taxon>
        <taxon>Gammaproteobacteria</taxon>
        <taxon>Oceanospirillales</taxon>
        <taxon>Pelagibaculum</taxon>
    </lineage>
</organism>
<dbReference type="Pfam" id="PF06744">
    <property type="entry name" value="IcmF_C"/>
    <property type="match status" value="1"/>
</dbReference>
<evidence type="ECO:0000259" key="2">
    <source>
        <dbReference type="Pfam" id="PF06744"/>
    </source>
</evidence>
<dbReference type="Pfam" id="PF06761">
    <property type="entry name" value="IcmF-related"/>
    <property type="match status" value="1"/>
</dbReference>
<dbReference type="PANTHER" id="PTHR36153">
    <property type="entry name" value="INNER MEMBRANE PROTEIN-RELATED"/>
    <property type="match status" value="1"/>
</dbReference>
<dbReference type="InterPro" id="IPR027417">
    <property type="entry name" value="P-loop_NTPase"/>
</dbReference>
<dbReference type="EMBL" id="QDDL01000006">
    <property type="protein sequence ID" value="PVZ67676.1"/>
    <property type="molecule type" value="Genomic_DNA"/>
</dbReference>
<proteinExistence type="predicted"/>
<evidence type="ECO:0000259" key="3">
    <source>
        <dbReference type="Pfam" id="PF06761"/>
    </source>
</evidence>